<dbReference type="AlphaFoldDB" id="U2DY42"/>
<comment type="caution">
    <text evidence="1">The sequence shown here is derived from an EMBL/GenBank/DDBJ whole genome shotgun (WGS) entry which is preliminary data.</text>
</comment>
<dbReference type="EMBL" id="AFNT02000044">
    <property type="protein sequence ID" value="ERJ05093.1"/>
    <property type="molecule type" value="Genomic_DNA"/>
</dbReference>
<evidence type="ECO:0000313" key="2">
    <source>
        <dbReference type="Proteomes" id="UP000003861"/>
    </source>
</evidence>
<organism evidence="1 2">
    <name type="scientific">Halorhabdus tiamatea SARL4B</name>
    <dbReference type="NCBI Taxonomy" id="1033806"/>
    <lineage>
        <taxon>Archaea</taxon>
        <taxon>Methanobacteriati</taxon>
        <taxon>Methanobacteriota</taxon>
        <taxon>Stenosarchaea group</taxon>
        <taxon>Halobacteria</taxon>
        <taxon>Halobacteriales</taxon>
        <taxon>Haloarculaceae</taxon>
        <taxon>Halorhabdus</taxon>
    </lineage>
</organism>
<accession>U2DY42</accession>
<gene>
    <name evidence="1" type="ORF">HLRTI_002892</name>
</gene>
<name>U2DY42_9EURY</name>
<reference evidence="1 2" key="2">
    <citation type="journal article" date="2013" name="PLoS ONE">
        <title>INDIGO - INtegrated Data Warehouse of MIcrobial GenOmes with Examples from the Red Sea Extremophiles.</title>
        <authorList>
            <person name="Alam I."/>
            <person name="Antunes A."/>
            <person name="Kamau A.A."/>
            <person name="Ba Alawi W."/>
            <person name="Kalkatawi M."/>
            <person name="Stingl U."/>
            <person name="Bajic V.B."/>
        </authorList>
    </citation>
    <scope>NUCLEOTIDE SEQUENCE [LARGE SCALE GENOMIC DNA]</scope>
    <source>
        <strain evidence="1 2">SARL4B</strain>
    </source>
</reference>
<reference evidence="1 2" key="1">
    <citation type="journal article" date="2011" name="J. Bacteriol.">
        <title>Genome sequence of Halorhabdus tiamatea, the first archaeon isolated from a deep-sea anoxic brine lake.</title>
        <authorList>
            <person name="Antunes A."/>
            <person name="Alam I."/>
            <person name="Bajic V.B."/>
            <person name="Stingl U."/>
        </authorList>
    </citation>
    <scope>NUCLEOTIDE SEQUENCE [LARGE SCALE GENOMIC DNA]</scope>
    <source>
        <strain evidence="1 2">SARL4B</strain>
    </source>
</reference>
<protein>
    <submittedName>
        <fullName evidence="1">Uncharacterized protein</fullName>
    </submittedName>
</protein>
<proteinExistence type="predicted"/>
<evidence type="ECO:0000313" key="1">
    <source>
        <dbReference type="EMBL" id="ERJ05093.1"/>
    </source>
</evidence>
<dbReference type="RefSeq" id="WP_021029684.1">
    <property type="nucleotide sequence ID" value="NZ_AFNT02000044.1"/>
</dbReference>
<sequence length="48" mass="5490">MAQRYWVKREADDKTAVETYFDNEGKAKAVAEALERESEGEYYVSSAP</sequence>
<dbReference type="Proteomes" id="UP000003861">
    <property type="component" value="Unassembled WGS sequence"/>
</dbReference>